<dbReference type="Pfam" id="PF18859">
    <property type="entry name" value="acVLRF1"/>
    <property type="match status" value="1"/>
</dbReference>
<dbReference type="Proteomes" id="UP000649739">
    <property type="component" value="Unassembled WGS sequence"/>
</dbReference>
<dbReference type="Gene3D" id="3.30.420.60">
    <property type="entry name" value="eRF1 domain 2"/>
    <property type="match status" value="1"/>
</dbReference>
<proteinExistence type="predicted"/>
<feature type="domain" description="Actinobacteria/chloroflexi VLRF1 release factor" evidence="2">
    <location>
        <begin position="106"/>
        <end position="237"/>
    </location>
</feature>
<organism evidence="3 4">
    <name type="scientific">Pilimelia anulata</name>
    <dbReference type="NCBI Taxonomy" id="53371"/>
    <lineage>
        <taxon>Bacteria</taxon>
        <taxon>Bacillati</taxon>
        <taxon>Actinomycetota</taxon>
        <taxon>Actinomycetes</taxon>
        <taxon>Micromonosporales</taxon>
        <taxon>Micromonosporaceae</taxon>
        <taxon>Pilimelia</taxon>
    </lineage>
</organism>
<evidence type="ECO:0000313" key="4">
    <source>
        <dbReference type="Proteomes" id="UP000649739"/>
    </source>
</evidence>
<dbReference type="AlphaFoldDB" id="A0A8J3FB81"/>
<reference evidence="3" key="2">
    <citation type="submission" date="2020-09" db="EMBL/GenBank/DDBJ databases">
        <authorList>
            <person name="Sun Q."/>
            <person name="Ohkuma M."/>
        </authorList>
    </citation>
    <scope>NUCLEOTIDE SEQUENCE</scope>
    <source>
        <strain evidence="3">JCM 3090</strain>
    </source>
</reference>
<protein>
    <recommendedName>
        <fullName evidence="2">Actinobacteria/chloroflexi VLRF1 release factor domain-containing protein</fullName>
    </recommendedName>
</protein>
<evidence type="ECO:0000256" key="1">
    <source>
        <dbReference type="SAM" id="MobiDB-lite"/>
    </source>
</evidence>
<dbReference type="InterPro" id="IPR042226">
    <property type="entry name" value="eFR1_2_sf"/>
</dbReference>
<feature type="compositionally biased region" description="Low complexity" evidence="1">
    <location>
        <begin position="256"/>
        <end position="268"/>
    </location>
</feature>
<evidence type="ECO:0000259" key="2">
    <source>
        <dbReference type="Pfam" id="PF18859"/>
    </source>
</evidence>
<comment type="caution">
    <text evidence="3">The sequence shown here is derived from an EMBL/GenBank/DDBJ whole genome shotgun (WGS) entry which is preliminary data.</text>
</comment>
<sequence>MAGMSAKSGADGSRWVEVPPARLDRWLAGFAARHGTPITPADPAMPVDVAATGGAATPADPAAAADPDALLLRAPDGAAAALYPPPGIAVPTDVDALSAALRAPGPLGLVLARRGAVAVAVADGDALTRTKVDTRYVQGRTAAGGWSQQRFARRRANQTTAVVEAAVEVVARLLVPEAPRLAAVVCGGDRELLDRIMRDRRLTALAALRHPRRLDVPEPRHAVLVAALAAARAVRIRVTDPPPAPIGPEPSDDAPRPASADPAAPAGA</sequence>
<dbReference type="EMBL" id="BMQB01000001">
    <property type="protein sequence ID" value="GGJ81238.1"/>
    <property type="molecule type" value="Genomic_DNA"/>
</dbReference>
<accession>A0A8J3FB81</accession>
<reference evidence="3" key="1">
    <citation type="journal article" date="2014" name="Int. J. Syst. Evol. Microbiol.">
        <title>Complete genome sequence of Corynebacterium casei LMG S-19264T (=DSM 44701T), isolated from a smear-ripened cheese.</title>
        <authorList>
            <consortium name="US DOE Joint Genome Institute (JGI-PGF)"/>
            <person name="Walter F."/>
            <person name="Albersmeier A."/>
            <person name="Kalinowski J."/>
            <person name="Ruckert C."/>
        </authorList>
    </citation>
    <scope>NUCLEOTIDE SEQUENCE</scope>
    <source>
        <strain evidence="3">JCM 3090</strain>
    </source>
</reference>
<dbReference type="InterPro" id="IPR040783">
    <property type="entry name" value="VLRF1"/>
</dbReference>
<keyword evidence="4" id="KW-1185">Reference proteome</keyword>
<evidence type="ECO:0000313" key="3">
    <source>
        <dbReference type="EMBL" id="GGJ81238.1"/>
    </source>
</evidence>
<dbReference type="SUPFAM" id="SSF53137">
    <property type="entry name" value="Translational machinery components"/>
    <property type="match status" value="1"/>
</dbReference>
<feature type="region of interest" description="Disordered" evidence="1">
    <location>
        <begin position="239"/>
        <end position="268"/>
    </location>
</feature>
<name>A0A8J3FB81_9ACTN</name>
<gene>
    <name evidence="3" type="ORF">GCM10010123_08770</name>
</gene>
<dbReference type="NCBIfam" id="NF041024">
    <property type="entry name" value="acVLRF1_NCBI"/>
    <property type="match status" value="1"/>
</dbReference>